<sequence>LTDFGISRQKVSGRTAAVSPRPSPLTAFPGARVRLLWFFFLQRADGTDRRRRSSPGEPLERERGGSGGRGRRNDFGGADRGASLFDLPNDREGHGREAG</sequence>
<name>A0A061S3E1_9CHLO</name>
<gene>
    <name evidence="2" type="ORF">TSPGSL018_14369</name>
</gene>
<protein>
    <submittedName>
        <fullName evidence="2">Uncharacterized protein</fullName>
    </submittedName>
</protein>
<organism evidence="2">
    <name type="scientific">Tetraselmis sp. GSL018</name>
    <dbReference type="NCBI Taxonomy" id="582737"/>
    <lineage>
        <taxon>Eukaryota</taxon>
        <taxon>Viridiplantae</taxon>
        <taxon>Chlorophyta</taxon>
        <taxon>core chlorophytes</taxon>
        <taxon>Chlorodendrophyceae</taxon>
        <taxon>Chlorodendrales</taxon>
        <taxon>Chlorodendraceae</taxon>
        <taxon>Tetraselmis</taxon>
    </lineage>
</organism>
<feature type="non-terminal residue" evidence="2">
    <location>
        <position position="99"/>
    </location>
</feature>
<dbReference type="AlphaFoldDB" id="A0A061S3E1"/>
<dbReference type="EMBL" id="GBEZ01006653">
    <property type="protein sequence ID" value="JAC78758.1"/>
    <property type="molecule type" value="Transcribed_RNA"/>
</dbReference>
<feature type="compositionally biased region" description="Basic and acidic residues" evidence="1">
    <location>
        <begin position="88"/>
        <end position="99"/>
    </location>
</feature>
<proteinExistence type="predicted"/>
<feature type="non-terminal residue" evidence="2">
    <location>
        <position position="1"/>
    </location>
</feature>
<feature type="region of interest" description="Disordered" evidence="1">
    <location>
        <begin position="1"/>
        <end position="26"/>
    </location>
</feature>
<reference evidence="2" key="1">
    <citation type="submission" date="2014-05" db="EMBL/GenBank/DDBJ databases">
        <title>The transcriptome of the halophilic microalga Tetraselmis sp. GSL018 isolated from the Great Salt Lake, Utah.</title>
        <authorList>
            <person name="Jinkerson R.E."/>
            <person name="D'Adamo S."/>
            <person name="Posewitz M.C."/>
        </authorList>
    </citation>
    <scope>NUCLEOTIDE SEQUENCE</scope>
    <source>
        <strain evidence="2">GSL018</strain>
    </source>
</reference>
<evidence type="ECO:0000256" key="1">
    <source>
        <dbReference type="SAM" id="MobiDB-lite"/>
    </source>
</evidence>
<feature type="region of interest" description="Disordered" evidence="1">
    <location>
        <begin position="46"/>
        <end position="99"/>
    </location>
</feature>
<evidence type="ECO:0000313" key="2">
    <source>
        <dbReference type="EMBL" id="JAC78758.1"/>
    </source>
</evidence>
<accession>A0A061S3E1</accession>